<dbReference type="InterPro" id="IPR009614">
    <property type="entry name" value="YoeB_toxin"/>
</dbReference>
<dbReference type="GO" id="GO:0006401">
    <property type="term" value="P:RNA catabolic process"/>
    <property type="evidence" value="ECO:0007669"/>
    <property type="project" value="InterPro"/>
</dbReference>
<name>A0A1W1HGN9_9BACT</name>
<dbReference type="SUPFAM" id="SSF143011">
    <property type="entry name" value="RelE-like"/>
    <property type="match status" value="1"/>
</dbReference>
<dbReference type="EMBL" id="FWEV01000280">
    <property type="protein sequence ID" value="SLM31593.1"/>
    <property type="molecule type" value="Genomic_DNA"/>
</dbReference>
<reference evidence="1 2" key="1">
    <citation type="submission" date="2017-03" db="EMBL/GenBank/DDBJ databases">
        <authorList>
            <person name="Afonso C.L."/>
            <person name="Miller P.J."/>
            <person name="Scott M.A."/>
            <person name="Spackman E."/>
            <person name="Goraichik I."/>
            <person name="Dimitrov K.M."/>
            <person name="Suarez D.L."/>
            <person name="Swayne D.E."/>
        </authorList>
    </citation>
    <scope>NUCLEOTIDE SEQUENCE [LARGE SCALE GENOMIC DNA]</scope>
    <source>
        <strain evidence="1">PRJEB14757</strain>
    </source>
</reference>
<dbReference type="STRING" id="1246637.MTBBW1_390004"/>
<dbReference type="Gene3D" id="3.30.2310.20">
    <property type="entry name" value="RelE-like"/>
    <property type="match status" value="1"/>
</dbReference>
<dbReference type="AlphaFoldDB" id="A0A1W1HGN9"/>
<evidence type="ECO:0000313" key="2">
    <source>
        <dbReference type="Proteomes" id="UP000191931"/>
    </source>
</evidence>
<organism evidence="1 2">
    <name type="scientific">Desulfamplus magnetovallimortis</name>
    <dbReference type="NCBI Taxonomy" id="1246637"/>
    <lineage>
        <taxon>Bacteria</taxon>
        <taxon>Pseudomonadati</taxon>
        <taxon>Thermodesulfobacteriota</taxon>
        <taxon>Desulfobacteria</taxon>
        <taxon>Desulfobacterales</taxon>
        <taxon>Desulfobacteraceae</taxon>
        <taxon>Desulfamplus</taxon>
    </lineage>
</organism>
<gene>
    <name evidence="1" type="ORF">MTBBW1_390004</name>
</gene>
<proteinExistence type="predicted"/>
<protein>
    <submittedName>
        <fullName evidence="1">Addiction module toxin, Txe/YoeB family</fullName>
    </submittedName>
</protein>
<sequence>MWKVVFTKQAQKDAKKIFTSGLKSKAEKIIELLKQNPYQTPPPYEKLVGDLAGAYSRRLNIQHRVV</sequence>
<evidence type="ECO:0000313" key="1">
    <source>
        <dbReference type="EMBL" id="SLM31593.1"/>
    </source>
</evidence>
<dbReference type="Proteomes" id="UP000191931">
    <property type="component" value="Unassembled WGS sequence"/>
</dbReference>
<accession>A0A1W1HGN9</accession>
<dbReference type="RefSeq" id="WP_281255616.1">
    <property type="nucleotide sequence ID" value="NZ_LT828541.1"/>
</dbReference>
<keyword evidence="2" id="KW-1185">Reference proteome</keyword>
<dbReference type="NCBIfam" id="TIGR02116">
    <property type="entry name" value="toxin_Txe_YoeB"/>
    <property type="match status" value="1"/>
</dbReference>
<dbReference type="InterPro" id="IPR035093">
    <property type="entry name" value="RelE/ParE_toxin_dom_sf"/>
</dbReference>
<dbReference type="GO" id="GO:0004519">
    <property type="term" value="F:endonuclease activity"/>
    <property type="evidence" value="ECO:0007669"/>
    <property type="project" value="InterPro"/>
</dbReference>